<dbReference type="PANTHER" id="PTHR33524">
    <property type="entry name" value="C5ORF35"/>
    <property type="match status" value="1"/>
</dbReference>
<protein>
    <submittedName>
        <fullName evidence="1">Uncharacterized protein</fullName>
    </submittedName>
</protein>
<evidence type="ECO:0000313" key="1">
    <source>
        <dbReference type="EMBL" id="AFK48730.1"/>
    </source>
</evidence>
<name>I3T888_LOTJA</name>
<proteinExistence type="evidence at transcript level"/>
<sequence>MASKASFDDQQKQVQENVHSQIRTFCSFMDEILLPNEEPLNDPLGLSQQATVFPRRSGLSFAVGRTDAPPHDSATCH</sequence>
<dbReference type="AlphaFoldDB" id="I3T888"/>
<reference evidence="1" key="1">
    <citation type="submission" date="2012-05" db="EMBL/GenBank/DDBJ databases">
        <authorList>
            <person name="Krishnakumar V."/>
            <person name="Cheung F."/>
            <person name="Xiao Y."/>
            <person name="Chan A."/>
            <person name="Moskal W.A."/>
            <person name="Town C.D."/>
        </authorList>
    </citation>
    <scope>NUCLEOTIDE SEQUENCE</scope>
</reference>
<organism evidence="1">
    <name type="scientific">Lotus japonicus</name>
    <name type="common">Lotus corniculatus var. japonicus</name>
    <dbReference type="NCBI Taxonomy" id="34305"/>
    <lineage>
        <taxon>Eukaryota</taxon>
        <taxon>Viridiplantae</taxon>
        <taxon>Streptophyta</taxon>
        <taxon>Embryophyta</taxon>
        <taxon>Tracheophyta</taxon>
        <taxon>Spermatophyta</taxon>
        <taxon>Magnoliopsida</taxon>
        <taxon>eudicotyledons</taxon>
        <taxon>Gunneridae</taxon>
        <taxon>Pentapetalae</taxon>
        <taxon>rosids</taxon>
        <taxon>fabids</taxon>
        <taxon>Fabales</taxon>
        <taxon>Fabaceae</taxon>
        <taxon>Papilionoideae</taxon>
        <taxon>50 kb inversion clade</taxon>
        <taxon>NPAAA clade</taxon>
        <taxon>Hologalegina</taxon>
        <taxon>robinioid clade</taxon>
        <taxon>Loteae</taxon>
        <taxon>Lotus</taxon>
    </lineage>
</organism>
<accession>I3T888</accession>
<dbReference type="PANTHER" id="PTHR33524:SF1">
    <property type="entry name" value="SET DOMAIN-CONTAINING PROTEIN"/>
    <property type="match status" value="1"/>
</dbReference>
<dbReference type="EMBL" id="BT148936">
    <property type="protein sequence ID" value="AFK48730.1"/>
    <property type="molecule type" value="mRNA"/>
</dbReference>
<dbReference type="InterPro" id="IPR040415">
    <property type="entry name" value="SETD9"/>
</dbReference>